<comment type="caution">
    <text evidence="3">The sequence shown here is derived from an EMBL/GenBank/DDBJ whole genome shotgun (WGS) entry which is preliminary data.</text>
</comment>
<dbReference type="SUPFAM" id="SSF55961">
    <property type="entry name" value="Bet v1-like"/>
    <property type="match status" value="1"/>
</dbReference>
<proteinExistence type="inferred from homology"/>
<sequence length="140" mass="15752">MALSGKLEGVVELKSPVDKIYNVFKCQSHHIPNHSPKNIQGIQVHEGDFETSGSVRIWNYTVVELDDENKTVTFDGLEGDVMQIYKIYKPVWTFKPNGEGTLATCAIEYEKQNERVPAPSIYLDFMVSLTKDIDDGLSKA</sequence>
<dbReference type="Pfam" id="PF00407">
    <property type="entry name" value="Bet_v_1"/>
    <property type="match status" value="1"/>
</dbReference>
<dbReference type="SMART" id="SM01037">
    <property type="entry name" value="Bet_v_1"/>
    <property type="match status" value="1"/>
</dbReference>
<dbReference type="InterPro" id="IPR023393">
    <property type="entry name" value="START-like_dom_sf"/>
</dbReference>
<feature type="domain" description="Bet v I/Major latex protein" evidence="2">
    <location>
        <begin position="2"/>
        <end position="140"/>
    </location>
</feature>
<comment type="similarity">
    <text evidence="1">Belongs to the MLP family.</text>
</comment>
<dbReference type="CDD" id="cd07816">
    <property type="entry name" value="Bet_v1-like"/>
    <property type="match status" value="1"/>
</dbReference>
<reference evidence="3 4" key="1">
    <citation type="submission" date="2021-09" db="EMBL/GenBank/DDBJ databases">
        <title>Genomic insights and catalytic innovation underlie evolution of tropane alkaloids biosynthesis.</title>
        <authorList>
            <person name="Wang Y.-J."/>
            <person name="Tian T."/>
            <person name="Huang J.-P."/>
            <person name="Huang S.-X."/>
        </authorList>
    </citation>
    <scope>NUCLEOTIDE SEQUENCE [LARGE SCALE GENOMIC DNA]</scope>
    <source>
        <strain evidence="3">KIB-2018</strain>
        <tissue evidence="3">Leaf</tissue>
    </source>
</reference>
<dbReference type="Proteomes" id="UP001159364">
    <property type="component" value="Linkage Group LG03"/>
</dbReference>
<dbReference type="InterPro" id="IPR000916">
    <property type="entry name" value="Bet_v_I/MLP"/>
</dbReference>
<evidence type="ECO:0000313" key="4">
    <source>
        <dbReference type="Proteomes" id="UP001159364"/>
    </source>
</evidence>
<name>A0AAV8TWL0_9ROSI</name>
<dbReference type="GO" id="GO:0006952">
    <property type="term" value="P:defense response"/>
    <property type="evidence" value="ECO:0007669"/>
    <property type="project" value="InterPro"/>
</dbReference>
<protein>
    <recommendedName>
        <fullName evidence="2">Bet v I/Major latex protein domain-containing protein</fullName>
    </recommendedName>
</protein>
<gene>
    <name evidence="3" type="ORF">K2173_012659</name>
</gene>
<evidence type="ECO:0000259" key="2">
    <source>
        <dbReference type="SMART" id="SM01037"/>
    </source>
</evidence>
<keyword evidence="4" id="KW-1185">Reference proteome</keyword>
<dbReference type="AlphaFoldDB" id="A0AAV8TWL0"/>
<accession>A0AAV8TWL0</accession>
<dbReference type="PANTHER" id="PTHR31338">
    <property type="entry name" value="POLYKETIDE CYCLASE/DEHYDRASE AND LIPID TRANSPORT SUPERFAMILY PROTEIN"/>
    <property type="match status" value="1"/>
</dbReference>
<organism evidence="3 4">
    <name type="scientific">Erythroxylum novogranatense</name>
    <dbReference type="NCBI Taxonomy" id="1862640"/>
    <lineage>
        <taxon>Eukaryota</taxon>
        <taxon>Viridiplantae</taxon>
        <taxon>Streptophyta</taxon>
        <taxon>Embryophyta</taxon>
        <taxon>Tracheophyta</taxon>
        <taxon>Spermatophyta</taxon>
        <taxon>Magnoliopsida</taxon>
        <taxon>eudicotyledons</taxon>
        <taxon>Gunneridae</taxon>
        <taxon>Pentapetalae</taxon>
        <taxon>rosids</taxon>
        <taxon>fabids</taxon>
        <taxon>Malpighiales</taxon>
        <taxon>Erythroxylaceae</taxon>
        <taxon>Erythroxylum</taxon>
    </lineage>
</organism>
<evidence type="ECO:0000313" key="3">
    <source>
        <dbReference type="EMBL" id="KAJ8770250.1"/>
    </source>
</evidence>
<dbReference type="PANTHER" id="PTHR31338:SF20">
    <property type="entry name" value="BET V I_MAJOR LATEX PROTEIN DOMAIN-CONTAINING PROTEIN"/>
    <property type="match status" value="1"/>
</dbReference>
<dbReference type="Gene3D" id="3.30.530.20">
    <property type="match status" value="1"/>
</dbReference>
<evidence type="ECO:0000256" key="1">
    <source>
        <dbReference type="ARBA" id="ARBA00038242"/>
    </source>
</evidence>
<dbReference type="InterPro" id="IPR052006">
    <property type="entry name" value="MLP-like"/>
</dbReference>
<dbReference type="EMBL" id="JAIWQS010000003">
    <property type="protein sequence ID" value="KAJ8770250.1"/>
    <property type="molecule type" value="Genomic_DNA"/>
</dbReference>